<accession>A0A1D1VK30</accession>
<dbReference type="Proteomes" id="UP000186922">
    <property type="component" value="Unassembled WGS sequence"/>
</dbReference>
<evidence type="ECO:0000256" key="1">
    <source>
        <dbReference type="SAM" id="MobiDB-lite"/>
    </source>
</evidence>
<dbReference type="EMBL" id="BDGG01000007">
    <property type="protein sequence ID" value="GAV01967.1"/>
    <property type="molecule type" value="Genomic_DNA"/>
</dbReference>
<comment type="caution">
    <text evidence="2">The sequence shown here is derived from an EMBL/GenBank/DDBJ whole genome shotgun (WGS) entry which is preliminary data.</text>
</comment>
<gene>
    <name evidence="2" type="primary">RvY_12590</name>
    <name evidence="2" type="synonym">RvY_12590.2</name>
    <name evidence="2" type="ORF">RvY_12590-2</name>
</gene>
<name>A0A1D1VK30_RAMVA</name>
<keyword evidence="3" id="KW-1185">Reference proteome</keyword>
<dbReference type="AlphaFoldDB" id="A0A1D1VK30"/>
<proteinExistence type="predicted"/>
<evidence type="ECO:0000313" key="3">
    <source>
        <dbReference type="Proteomes" id="UP000186922"/>
    </source>
</evidence>
<feature type="region of interest" description="Disordered" evidence="1">
    <location>
        <begin position="37"/>
        <end position="65"/>
    </location>
</feature>
<feature type="compositionally biased region" description="Low complexity" evidence="1">
    <location>
        <begin position="37"/>
        <end position="48"/>
    </location>
</feature>
<reference evidence="2 3" key="1">
    <citation type="journal article" date="2016" name="Nat. Commun.">
        <title>Extremotolerant tardigrade genome and improved radiotolerance of human cultured cells by tardigrade-unique protein.</title>
        <authorList>
            <person name="Hashimoto T."/>
            <person name="Horikawa D.D."/>
            <person name="Saito Y."/>
            <person name="Kuwahara H."/>
            <person name="Kozuka-Hata H."/>
            <person name="Shin-I T."/>
            <person name="Minakuchi Y."/>
            <person name="Ohishi K."/>
            <person name="Motoyama A."/>
            <person name="Aizu T."/>
            <person name="Enomoto A."/>
            <person name="Kondo K."/>
            <person name="Tanaka S."/>
            <person name="Hara Y."/>
            <person name="Koshikawa S."/>
            <person name="Sagara H."/>
            <person name="Miura T."/>
            <person name="Yokobori S."/>
            <person name="Miyagawa K."/>
            <person name="Suzuki Y."/>
            <person name="Kubo T."/>
            <person name="Oyama M."/>
            <person name="Kohara Y."/>
            <person name="Fujiyama A."/>
            <person name="Arakawa K."/>
            <person name="Katayama T."/>
            <person name="Toyoda A."/>
            <person name="Kunieda T."/>
        </authorList>
    </citation>
    <scope>NUCLEOTIDE SEQUENCE [LARGE SCALE GENOMIC DNA]</scope>
    <source>
        <strain evidence="2 3">YOKOZUNA-1</strain>
    </source>
</reference>
<organism evidence="2 3">
    <name type="scientific">Ramazzottius varieornatus</name>
    <name type="common">Water bear</name>
    <name type="synonym">Tardigrade</name>
    <dbReference type="NCBI Taxonomy" id="947166"/>
    <lineage>
        <taxon>Eukaryota</taxon>
        <taxon>Metazoa</taxon>
        <taxon>Ecdysozoa</taxon>
        <taxon>Tardigrada</taxon>
        <taxon>Eutardigrada</taxon>
        <taxon>Parachela</taxon>
        <taxon>Hypsibioidea</taxon>
        <taxon>Ramazzottiidae</taxon>
        <taxon>Ramazzottius</taxon>
    </lineage>
</organism>
<sequence length="104" mass="11376">MPDQNTDKKEGSFLSEPLSNVSTFGFESAHLPHALHSVDSSQAQVSSSPEKARETSPCRRRKELSRRERACLKLEVAESLGALVRTVAVLLDSAIAENLAELEI</sequence>
<evidence type="ECO:0000313" key="2">
    <source>
        <dbReference type="EMBL" id="GAV01967.1"/>
    </source>
</evidence>
<protein>
    <submittedName>
        <fullName evidence="2">Uncharacterized protein</fullName>
    </submittedName>
</protein>